<gene>
    <name evidence="2" type="ORF">S06H3_30903</name>
</gene>
<accession>X1NY81</accession>
<dbReference type="AlphaFoldDB" id="X1NY81"/>
<evidence type="ECO:0000256" key="1">
    <source>
        <dbReference type="SAM" id="Phobius"/>
    </source>
</evidence>
<keyword evidence="1" id="KW-1133">Transmembrane helix</keyword>
<sequence length="37" mass="4266">MGYISDKVQRWKLISLGMFICALSFTGFTLTANYYLL</sequence>
<dbReference type="EMBL" id="BARV01018242">
    <property type="protein sequence ID" value="GAI31750.1"/>
    <property type="molecule type" value="Genomic_DNA"/>
</dbReference>
<feature type="transmembrane region" description="Helical" evidence="1">
    <location>
        <begin position="12"/>
        <end position="36"/>
    </location>
</feature>
<dbReference type="SUPFAM" id="SSF103473">
    <property type="entry name" value="MFS general substrate transporter"/>
    <property type="match status" value="1"/>
</dbReference>
<evidence type="ECO:0000313" key="2">
    <source>
        <dbReference type="EMBL" id="GAI31750.1"/>
    </source>
</evidence>
<protein>
    <submittedName>
        <fullName evidence="2">Uncharacterized protein</fullName>
    </submittedName>
</protein>
<reference evidence="2" key="1">
    <citation type="journal article" date="2014" name="Front. Microbiol.">
        <title>High frequency of phylogenetically diverse reductive dehalogenase-homologous genes in deep subseafloor sedimentary metagenomes.</title>
        <authorList>
            <person name="Kawai M."/>
            <person name="Futagami T."/>
            <person name="Toyoda A."/>
            <person name="Takaki Y."/>
            <person name="Nishi S."/>
            <person name="Hori S."/>
            <person name="Arai W."/>
            <person name="Tsubouchi T."/>
            <person name="Morono Y."/>
            <person name="Uchiyama I."/>
            <person name="Ito T."/>
            <person name="Fujiyama A."/>
            <person name="Inagaki F."/>
            <person name="Takami H."/>
        </authorList>
    </citation>
    <scope>NUCLEOTIDE SEQUENCE</scope>
    <source>
        <strain evidence="2">Expedition CK06-06</strain>
    </source>
</reference>
<comment type="caution">
    <text evidence="2">The sequence shown here is derived from an EMBL/GenBank/DDBJ whole genome shotgun (WGS) entry which is preliminary data.</text>
</comment>
<keyword evidence="1" id="KW-0472">Membrane</keyword>
<name>X1NY81_9ZZZZ</name>
<dbReference type="InterPro" id="IPR036259">
    <property type="entry name" value="MFS_trans_sf"/>
</dbReference>
<feature type="non-terminal residue" evidence="2">
    <location>
        <position position="37"/>
    </location>
</feature>
<organism evidence="2">
    <name type="scientific">marine sediment metagenome</name>
    <dbReference type="NCBI Taxonomy" id="412755"/>
    <lineage>
        <taxon>unclassified sequences</taxon>
        <taxon>metagenomes</taxon>
        <taxon>ecological metagenomes</taxon>
    </lineage>
</organism>
<proteinExistence type="predicted"/>
<keyword evidence="1" id="KW-0812">Transmembrane</keyword>